<dbReference type="InterPro" id="IPR043502">
    <property type="entry name" value="DNA/RNA_pol_sf"/>
</dbReference>
<dbReference type="EMBL" id="QGNW01000767">
    <property type="protein sequence ID" value="RVW62568.1"/>
    <property type="molecule type" value="Genomic_DNA"/>
</dbReference>
<evidence type="ECO:0000313" key="2">
    <source>
        <dbReference type="EMBL" id="RVW62568.1"/>
    </source>
</evidence>
<accession>A0A438FRI6</accession>
<reference evidence="2 3" key="1">
    <citation type="journal article" date="2018" name="PLoS Genet.">
        <title>Population sequencing reveals clonal diversity and ancestral inbreeding in the grapevine cultivar Chardonnay.</title>
        <authorList>
            <person name="Roach M.J."/>
            <person name="Johnson D.L."/>
            <person name="Bohlmann J."/>
            <person name="van Vuuren H.J."/>
            <person name="Jones S.J."/>
            <person name="Pretorius I.S."/>
            <person name="Schmidt S.A."/>
            <person name="Borneman A.R."/>
        </authorList>
    </citation>
    <scope>NUCLEOTIDE SEQUENCE [LARGE SCALE GENOMIC DNA]</scope>
    <source>
        <strain evidence="3">cv. Chardonnay</strain>
        <tissue evidence="2">Leaf</tissue>
    </source>
</reference>
<dbReference type="AlphaFoldDB" id="A0A438FRI6"/>
<dbReference type="SUPFAM" id="SSF56672">
    <property type="entry name" value="DNA/RNA polymerases"/>
    <property type="match status" value="1"/>
</dbReference>
<organism evidence="2 3">
    <name type="scientific">Vitis vinifera</name>
    <name type="common">Grape</name>
    <dbReference type="NCBI Taxonomy" id="29760"/>
    <lineage>
        <taxon>Eukaryota</taxon>
        <taxon>Viridiplantae</taxon>
        <taxon>Streptophyta</taxon>
        <taxon>Embryophyta</taxon>
        <taxon>Tracheophyta</taxon>
        <taxon>Spermatophyta</taxon>
        <taxon>Magnoliopsida</taxon>
        <taxon>eudicotyledons</taxon>
        <taxon>Gunneridae</taxon>
        <taxon>Pentapetalae</taxon>
        <taxon>rosids</taxon>
        <taxon>Vitales</taxon>
        <taxon>Vitaceae</taxon>
        <taxon>Viteae</taxon>
        <taxon>Vitis</taxon>
    </lineage>
</organism>
<dbReference type="Pfam" id="PF03732">
    <property type="entry name" value="Retrotrans_gag"/>
    <property type="match status" value="1"/>
</dbReference>
<dbReference type="InterPro" id="IPR053134">
    <property type="entry name" value="RNA-dir_DNA_polymerase"/>
</dbReference>
<name>A0A438FRI6_VITVI</name>
<dbReference type="InterPro" id="IPR005162">
    <property type="entry name" value="Retrotrans_gag_dom"/>
</dbReference>
<dbReference type="PANTHER" id="PTHR24559">
    <property type="entry name" value="TRANSPOSON TY3-I GAG-POL POLYPROTEIN"/>
    <property type="match status" value="1"/>
</dbReference>
<comment type="caution">
    <text evidence="2">The sequence shown here is derived from an EMBL/GenBank/DDBJ whole genome shotgun (WGS) entry which is preliminary data.</text>
</comment>
<dbReference type="Gene3D" id="3.10.10.10">
    <property type="entry name" value="HIV Type 1 Reverse Transcriptase, subunit A, domain 1"/>
    <property type="match status" value="1"/>
</dbReference>
<feature type="domain" description="Retrotransposon gag" evidence="1">
    <location>
        <begin position="62"/>
        <end position="116"/>
    </location>
</feature>
<dbReference type="Proteomes" id="UP000288805">
    <property type="component" value="Unassembled WGS sequence"/>
</dbReference>
<proteinExistence type="predicted"/>
<gene>
    <name evidence="2" type="primary">TY3B-I_148</name>
    <name evidence="2" type="ORF">CK203_061608</name>
</gene>
<protein>
    <submittedName>
        <fullName evidence="2">Transposon Ty3-I Gag-Pol polyprotein</fullName>
    </submittedName>
</protein>
<dbReference type="PANTHER" id="PTHR24559:SF444">
    <property type="entry name" value="REVERSE TRANSCRIPTASE DOMAIN-CONTAINING PROTEIN"/>
    <property type="match status" value="1"/>
</dbReference>
<dbReference type="CDD" id="cd01647">
    <property type="entry name" value="RT_LTR"/>
    <property type="match status" value="1"/>
</dbReference>
<evidence type="ECO:0000259" key="1">
    <source>
        <dbReference type="Pfam" id="PF03732"/>
    </source>
</evidence>
<sequence>MMVDKIPSMENLVDLFTKTLTGRVFVGHKDNIGVVVHYLPIGGMTGLDYQDGFPMSLQLGIITSWQDMAEKFLAKFFPPAKTTQLRSEIGQFKRNDFKTLYEAWERYKDLIRRCLNMDCRIGYKFRSEGATSLLEEMTLKNYQWPTKRTIAKKVAALSAQNVLQPQPPPGFDCQPSEKKMSLEDAMVSFVQETNARCLGTNAKLCQIPKRHHFQEEKEIGTWREETNNNFFATSRLICQVSTWNHRRPIAMGRALIDVQKGELTLRVNKEEVMFNIYQAMRFPEDPSTCFRVDIIKQCVEEAFQEDVPVDHLERSLQQVTSLSNEVGRLEPMVARADSEISKKKMQQTTTPELKQLPEHLRYAFLGDSYTFLVIVAATLTPKEEEKLLRVLREHRTTLGWTIYDIKGISPSICMHKILMEELYKPSEHQRRLNPAMKEVVRVEILKLLNAGIIYAISDNSWVSPVQVVPKKGGMTVVKNDNNEFIPTRTVTGWRVCMDYRKLNKATRKDHFPLPFIDQMLDRLAGYSYYCFLDGYSGYNQISIAPED</sequence>
<evidence type="ECO:0000313" key="3">
    <source>
        <dbReference type="Proteomes" id="UP000288805"/>
    </source>
</evidence>